<comment type="caution">
    <text evidence="1">The sequence shown here is derived from an EMBL/GenBank/DDBJ whole genome shotgun (WGS) entry which is preliminary data.</text>
</comment>
<protein>
    <submittedName>
        <fullName evidence="1">Uncharacterized protein</fullName>
    </submittedName>
</protein>
<name>A0ACC2LS29_PERAE</name>
<sequence>MRSPSPSHFLESSRVQTLSTIVQILPARILQAKIQRRAEFALSAQKFELCLPVDSGPFSREEESSNSQLKSSNLHVSSFQTIFQKAQEFELSAQELNSQLKGTLPVSSFQAIF</sequence>
<accession>A0ACC2LS29</accession>
<gene>
    <name evidence="1" type="ORF">MRB53_010407</name>
</gene>
<evidence type="ECO:0000313" key="2">
    <source>
        <dbReference type="Proteomes" id="UP001234297"/>
    </source>
</evidence>
<dbReference type="Proteomes" id="UP001234297">
    <property type="component" value="Chromosome 3"/>
</dbReference>
<dbReference type="EMBL" id="CM056811">
    <property type="protein sequence ID" value="KAJ8636140.1"/>
    <property type="molecule type" value="Genomic_DNA"/>
</dbReference>
<reference evidence="1 2" key="1">
    <citation type="journal article" date="2022" name="Hortic Res">
        <title>A haplotype resolved chromosomal level avocado genome allows analysis of novel avocado genes.</title>
        <authorList>
            <person name="Nath O."/>
            <person name="Fletcher S.J."/>
            <person name="Hayward A."/>
            <person name="Shaw L.M."/>
            <person name="Masouleh A.K."/>
            <person name="Furtado A."/>
            <person name="Henry R.J."/>
            <person name="Mitter N."/>
        </authorList>
    </citation>
    <scope>NUCLEOTIDE SEQUENCE [LARGE SCALE GENOMIC DNA]</scope>
    <source>
        <strain evidence="2">cv. Hass</strain>
    </source>
</reference>
<evidence type="ECO:0000313" key="1">
    <source>
        <dbReference type="EMBL" id="KAJ8636140.1"/>
    </source>
</evidence>
<organism evidence="1 2">
    <name type="scientific">Persea americana</name>
    <name type="common">Avocado</name>
    <dbReference type="NCBI Taxonomy" id="3435"/>
    <lineage>
        <taxon>Eukaryota</taxon>
        <taxon>Viridiplantae</taxon>
        <taxon>Streptophyta</taxon>
        <taxon>Embryophyta</taxon>
        <taxon>Tracheophyta</taxon>
        <taxon>Spermatophyta</taxon>
        <taxon>Magnoliopsida</taxon>
        <taxon>Magnoliidae</taxon>
        <taxon>Laurales</taxon>
        <taxon>Lauraceae</taxon>
        <taxon>Persea</taxon>
    </lineage>
</organism>
<keyword evidence="2" id="KW-1185">Reference proteome</keyword>
<proteinExistence type="predicted"/>